<evidence type="ECO:0000313" key="2">
    <source>
        <dbReference type="EMBL" id="TCV99512.1"/>
    </source>
</evidence>
<feature type="domain" description="DJ-1/PfpI" evidence="1">
    <location>
        <begin position="1"/>
        <end position="161"/>
    </location>
</feature>
<dbReference type="InterPro" id="IPR006287">
    <property type="entry name" value="DJ-1"/>
</dbReference>
<keyword evidence="3" id="KW-1185">Reference proteome</keyword>
<accession>A0A4V6P498</accession>
<reference evidence="2 3" key="1">
    <citation type="submission" date="2019-03" db="EMBL/GenBank/DDBJ databases">
        <title>Genomic Encyclopedia of Type Strains, Phase IV (KMG-IV): sequencing the most valuable type-strain genomes for metagenomic binning, comparative biology and taxonomic classification.</title>
        <authorList>
            <person name="Goeker M."/>
        </authorList>
    </citation>
    <scope>NUCLEOTIDE SEQUENCE [LARGE SCALE GENOMIC DNA]</scope>
    <source>
        <strain evidence="2 3">DSM 29487</strain>
    </source>
</reference>
<sequence length="181" mass="19981">MKAIVLIKEGFEEVEALSVVDVLRRGEMNCELVGMDAMRVTSSHGIEVSMDRLFDETAYDADVVVLPGGLPGARSLHDDERVIDLLKDFNEKGKWIAAICAGPISLEKAGVVDGKKYTCYPGFDKEIPSGIYQDTLTYVDQNIITGRGPAASFQFAYTILEKMGKSSEKIAESMQYPYLKK</sequence>
<dbReference type="Gene3D" id="3.40.50.880">
    <property type="match status" value="1"/>
</dbReference>
<dbReference type="GeneID" id="98915378"/>
<name>A0A4V6P498_9FIRM</name>
<dbReference type="Proteomes" id="UP000295515">
    <property type="component" value="Unassembled WGS sequence"/>
</dbReference>
<proteinExistence type="predicted"/>
<dbReference type="Pfam" id="PF01965">
    <property type="entry name" value="DJ-1_PfpI"/>
    <property type="match status" value="1"/>
</dbReference>
<gene>
    <name evidence="2" type="ORF">EDD60_10994</name>
</gene>
<dbReference type="EMBL" id="SMCQ01000009">
    <property type="protein sequence ID" value="TCV99512.1"/>
    <property type="molecule type" value="Genomic_DNA"/>
</dbReference>
<dbReference type="SUPFAM" id="SSF52317">
    <property type="entry name" value="Class I glutamine amidotransferase-like"/>
    <property type="match status" value="1"/>
</dbReference>
<dbReference type="RefSeq" id="WP_066445772.1">
    <property type="nucleotide sequence ID" value="NZ_CAUWFI010000010.1"/>
</dbReference>
<comment type="caution">
    <text evidence="2">The sequence shown here is derived from an EMBL/GenBank/DDBJ whole genome shotgun (WGS) entry which is preliminary data.</text>
</comment>
<dbReference type="InterPro" id="IPR002818">
    <property type="entry name" value="DJ-1/PfpI"/>
</dbReference>
<dbReference type="PANTHER" id="PTHR48094:SF12">
    <property type="entry name" value="PARKINSON DISEASE PROTEIN 7 HOMOLOG"/>
    <property type="match status" value="1"/>
</dbReference>
<evidence type="ECO:0000313" key="3">
    <source>
        <dbReference type="Proteomes" id="UP000295515"/>
    </source>
</evidence>
<dbReference type="InterPro" id="IPR029062">
    <property type="entry name" value="Class_I_gatase-like"/>
</dbReference>
<evidence type="ECO:0000259" key="1">
    <source>
        <dbReference type="Pfam" id="PF01965"/>
    </source>
</evidence>
<dbReference type="GO" id="GO:0005737">
    <property type="term" value="C:cytoplasm"/>
    <property type="evidence" value="ECO:0007669"/>
    <property type="project" value="TreeGrafter"/>
</dbReference>
<dbReference type="PANTHER" id="PTHR48094">
    <property type="entry name" value="PROTEIN/NUCLEIC ACID DEGLYCASE DJ-1-RELATED"/>
    <property type="match status" value="1"/>
</dbReference>
<dbReference type="NCBIfam" id="TIGR01383">
    <property type="entry name" value="not_thiJ"/>
    <property type="match status" value="1"/>
</dbReference>
<dbReference type="AlphaFoldDB" id="A0A4V6P498"/>
<organism evidence="2 3">
    <name type="scientific">Longibaculum muris</name>
    <dbReference type="NCBI Taxonomy" id="1796628"/>
    <lineage>
        <taxon>Bacteria</taxon>
        <taxon>Bacillati</taxon>
        <taxon>Bacillota</taxon>
        <taxon>Erysipelotrichia</taxon>
        <taxon>Erysipelotrichales</taxon>
        <taxon>Coprobacillaceae</taxon>
        <taxon>Longibaculum</taxon>
    </lineage>
</organism>
<dbReference type="InterPro" id="IPR050325">
    <property type="entry name" value="Prot/Nucl_acid_deglycase"/>
</dbReference>
<dbReference type="CDD" id="cd03135">
    <property type="entry name" value="GATase1_DJ-1"/>
    <property type="match status" value="1"/>
</dbReference>
<protein>
    <submittedName>
        <fullName evidence="2">4-methyl-5(B-hydroxyethyl)-thiazole monophosphate biosynthesis</fullName>
    </submittedName>
</protein>